<comment type="caution">
    <text evidence="2">The sequence shown here is derived from an EMBL/GenBank/DDBJ whole genome shotgun (WGS) entry which is preliminary data.</text>
</comment>
<protein>
    <recommendedName>
        <fullName evidence="4">Wax synthase domain-containing protein</fullName>
    </recommendedName>
</protein>
<evidence type="ECO:0008006" key="4">
    <source>
        <dbReference type="Google" id="ProtNLM"/>
    </source>
</evidence>
<feature type="signal peptide" evidence="1">
    <location>
        <begin position="1"/>
        <end position="22"/>
    </location>
</feature>
<evidence type="ECO:0000256" key="1">
    <source>
        <dbReference type="SAM" id="SignalP"/>
    </source>
</evidence>
<proteinExistence type="predicted"/>
<dbReference type="OrthoDB" id="1077582at2759"/>
<dbReference type="Proteomes" id="UP000034112">
    <property type="component" value="Unassembled WGS sequence"/>
</dbReference>
<evidence type="ECO:0000313" key="2">
    <source>
        <dbReference type="EMBL" id="KKO96696.1"/>
    </source>
</evidence>
<gene>
    <name evidence="2" type="ORF">THAR02_11197</name>
</gene>
<keyword evidence="1" id="KW-0732">Signal</keyword>
<dbReference type="EMBL" id="JOKZ01000768">
    <property type="protein sequence ID" value="KKO96696.1"/>
    <property type="molecule type" value="Genomic_DNA"/>
</dbReference>
<organism evidence="2 3">
    <name type="scientific">Trichoderma harzianum</name>
    <name type="common">Hypocrea lixii</name>
    <dbReference type="NCBI Taxonomy" id="5544"/>
    <lineage>
        <taxon>Eukaryota</taxon>
        <taxon>Fungi</taxon>
        <taxon>Dikarya</taxon>
        <taxon>Ascomycota</taxon>
        <taxon>Pezizomycotina</taxon>
        <taxon>Sordariomycetes</taxon>
        <taxon>Hypocreomycetidae</taxon>
        <taxon>Hypocreales</taxon>
        <taxon>Hypocreaceae</taxon>
        <taxon>Trichoderma</taxon>
    </lineage>
</organism>
<dbReference type="OMA" id="SHEMLIR"/>
<name>A0A0F9Z7V6_TRIHA</name>
<dbReference type="AlphaFoldDB" id="A0A0F9Z7V6"/>
<sequence length="328" mass="37031">MAFTPLQLWLLGLMAAVKLLAASSVAFLPVSSRCREFAAAVILGLYFLFYRDTQLLKVEALKISLNTFSVIQVGNIVDVLCISRTTYPNVPQAKAQQNDGQVRRETASVKSGIGQRFSWGLATVWNFRGVGTPQEVKGIPHFWRRDPSYVPEKAAFLARRCLGIAVRIVILKAWGPAWPLLSPSVDLAFGKQYLFSRIGAVSSHEMLIRVWATYFAIFDVCRLSRGTLLARYSRTFLVFWISGMYHILSDGVEVESGVVRFFVMQAAAIMLEDAVQALYQTSRVTLGVRSQKLIGYIWVYSFLVWTSPGWRYPVIVYRFRDETLGSRM</sequence>
<evidence type="ECO:0000313" key="3">
    <source>
        <dbReference type="Proteomes" id="UP000034112"/>
    </source>
</evidence>
<feature type="chain" id="PRO_5002530538" description="Wax synthase domain-containing protein" evidence="1">
    <location>
        <begin position="23"/>
        <end position="328"/>
    </location>
</feature>
<accession>A0A0F9Z7V6</accession>
<reference evidence="3" key="1">
    <citation type="journal article" date="2015" name="Genome Announc.">
        <title>Draft whole-genome sequence of the biocontrol agent Trichoderma harzianum T6776.</title>
        <authorList>
            <person name="Baroncelli R."/>
            <person name="Piaggeschi G."/>
            <person name="Fiorini L."/>
            <person name="Bertolini E."/>
            <person name="Zapparata A."/>
            <person name="Pe M.E."/>
            <person name="Sarrocco S."/>
            <person name="Vannacci G."/>
        </authorList>
    </citation>
    <scope>NUCLEOTIDE SEQUENCE [LARGE SCALE GENOMIC DNA]</scope>
    <source>
        <strain evidence="3">T6776</strain>
    </source>
</reference>